<dbReference type="PANTHER" id="PTHR42734">
    <property type="entry name" value="METAL TRANSPORT SYSTEM ATP-BINDING PROTEIN TM_0124-RELATED"/>
    <property type="match status" value="1"/>
</dbReference>
<dbReference type="GO" id="GO:0005524">
    <property type="term" value="F:ATP binding"/>
    <property type="evidence" value="ECO:0007669"/>
    <property type="project" value="UniProtKB-KW"/>
</dbReference>
<dbReference type="EMBL" id="JAAIWK010000003">
    <property type="protein sequence ID" value="NEY19025.1"/>
    <property type="molecule type" value="Genomic_DNA"/>
</dbReference>
<keyword evidence="2" id="KW-0813">Transport</keyword>
<comment type="caution">
    <text evidence="4">The sequence shown here is derived from an EMBL/GenBank/DDBJ whole genome shotgun (WGS) entry which is preliminary data.</text>
</comment>
<reference evidence="4 5" key="2">
    <citation type="submission" date="2020-03" db="EMBL/GenBank/DDBJ databases">
        <title>Bacillus aquiflavi sp. nov., isolated from yellow water of strong flavor Chinese baijiu in Yibin region of China.</title>
        <authorList>
            <person name="Xie J."/>
        </authorList>
    </citation>
    <scope>NUCLEOTIDE SEQUENCE [LARGE SCALE GENOMIC DNA]</scope>
    <source>
        <strain evidence="4 5">Gsoil 114</strain>
    </source>
</reference>
<dbReference type="Gene3D" id="3.40.50.300">
    <property type="entry name" value="P-loop containing nucleotide triphosphate hydrolases"/>
    <property type="match status" value="1"/>
</dbReference>
<comment type="similarity">
    <text evidence="1">Belongs to the ABC transporter superfamily.</text>
</comment>
<dbReference type="AlphaFoldDB" id="A0A6M0P460"/>
<name>A0A6M0P460_9BACI</name>
<reference evidence="4 5" key="1">
    <citation type="submission" date="2020-02" db="EMBL/GenBank/DDBJ databases">
        <authorList>
            <person name="Feng H."/>
        </authorList>
    </citation>
    <scope>NUCLEOTIDE SEQUENCE [LARGE SCALE GENOMIC DNA]</scope>
    <source>
        <strain evidence="4 5">Gsoil 114</strain>
    </source>
</reference>
<keyword evidence="5" id="KW-1185">Reference proteome</keyword>
<dbReference type="PANTHER" id="PTHR42734:SF17">
    <property type="entry name" value="METAL TRANSPORT SYSTEM ATP-BINDING PROTEIN TM_0124-RELATED"/>
    <property type="match status" value="1"/>
</dbReference>
<dbReference type="Proteomes" id="UP000476934">
    <property type="component" value="Unassembled WGS sequence"/>
</dbReference>
<feature type="domain" description="ABC transporter" evidence="3">
    <location>
        <begin position="20"/>
        <end position="139"/>
    </location>
</feature>
<evidence type="ECO:0000313" key="4">
    <source>
        <dbReference type="EMBL" id="NEY19025.1"/>
    </source>
</evidence>
<dbReference type="InterPro" id="IPR050153">
    <property type="entry name" value="Metal_Ion_Import_ABC"/>
</dbReference>
<dbReference type="InterPro" id="IPR027417">
    <property type="entry name" value="P-loop_NTPase"/>
</dbReference>
<keyword evidence="4" id="KW-0547">Nucleotide-binding</keyword>
<organism evidence="4 5">
    <name type="scientific">Heyndrickxia ginsengihumi</name>
    <dbReference type="NCBI Taxonomy" id="363870"/>
    <lineage>
        <taxon>Bacteria</taxon>
        <taxon>Bacillati</taxon>
        <taxon>Bacillota</taxon>
        <taxon>Bacilli</taxon>
        <taxon>Bacillales</taxon>
        <taxon>Bacillaceae</taxon>
        <taxon>Heyndrickxia</taxon>
    </lineage>
</organism>
<proteinExistence type="inferred from homology"/>
<accession>A0A6M0P460</accession>
<evidence type="ECO:0000256" key="2">
    <source>
        <dbReference type="ARBA" id="ARBA00022448"/>
    </source>
</evidence>
<sequence length="143" mass="16049">MIKTFEVSHLQVHFNGEKILNDLSFKVTPGTSLGIIGPNGAGKSTLLKVILGLIKPNNGTVMIEHEHQQKVKIGYVPQSRTLDEETPVQTKDFVALGLHDTFRPWLSVHERQLVRRVMEWTDTWRFAKKSIGKLSGGENSGLF</sequence>
<evidence type="ECO:0000256" key="1">
    <source>
        <dbReference type="ARBA" id="ARBA00005417"/>
    </source>
</evidence>
<keyword evidence="4" id="KW-0067">ATP-binding</keyword>
<dbReference type="RefSeq" id="WP_163173231.1">
    <property type="nucleotide sequence ID" value="NZ_JAAIWK010000003.1"/>
</dbReference>
<dbReference type="SUPFAM" id="SSF52540">
    <property type="entry name" value="P-loop containing nucleoside triphosphate hydrolases"/>
    <property type="match status" value="1"/>
</dbReference>
<evidence type="ECO:0000313" key="5">
    <source>
        <dbReference type="Proteomes" id="UP000476934"/>
    </source>
</evidence>
<dbReference type="Pfam" id="PF00005">
    <property type="entry name" value="ABC_tran"/>
    <property type="match status" value="1"/>
</dbReference>
<evidence type="ECO:0000259" key="3">
    <source>
        <dbReference type="Pfam" id="PF00005"/>
    </source>
</evidence>
<gene>
    <name evidence="4" type="ORF">G4D61_03455</name>
</gene>
<protein>
    <submittedName>
        <fullName evidence="4">ATP-binding cassette domain-containing protein</fullName>
    </submittedName>
</protein>
<dbReference type="InterPro" id="IPR003439">
    <property type="entry name" value="ABC_transporter-like_ATP-bd"/>
</dbReference>
<dbReference type="GO" id="GO:0016887">
    <property type="term" value="F:ATP hydrolysis activity"/>
    <property type="evidence" value="ECO:0007669"/>
    <property type="project" value="InterPro"/>
</dbReference>